<evidence type="ECO:0000256" key="1">
    <source>
        <dbReference type="ARBA" id="ARBA00006847"/>
    </source>
</evidence>
<dbReference type="Gene3D" id="3.40.50.300">
    <property type="entry name" value="P-loop containing nucleotide triphosphate hydrolases"/>
    <property type="match status" value="2"/>
</dbReference>
<keyword evidence="13" id="KW-1185">Reference proteome</keyword>
<comment type="similarity">
    <text evidence="2">In the central section; belongs to the CRISPR-associated helicase Cas3 family.</text>
</comment>
<dbReference type="EMBL" id="AWXU01000038">
    <property type="protein sequence ID" value="KFN49270.1"/>
    <property type="molecule type" value="Genomic_DNA"/>
</dbReference>
<dbReference type="InterPro" id="IPR011545">
    <property type="entry name" value="DEAD/DEAH_box_helicase_dom"/>
</dbReference>
<dbReference type="GO" id="GO:0004518">
    <property type="term" value="F:nuclease activity"/>
    <property type="evidence" value="ECO:0007669"/>
    <property type="project" value="UniProtKB-KW"/>
</dbReference>
<dbReference type="InterPro" id="IPR006474">
    <property type="entry name" value="Helicase_Cas3_CRISPR-ass_core"/>
</dbReference>
<gene>
    <name evidence="12" type="ORF">P873_11530</name>
</gene>
<dbReference type="InterPro" id="IPR038257">
    <property type="entry name" value="CRISPR-assoc_Cas3_HD_sf"/>
</dbReference>
<feature type="domain" description="HD Cas3-type" evidence="11">
    <location>
        <begin position="1"/>
        <end position="171"/>
    </location>
</feature>
<dbReference type="SMART" id="SM00487">
    <property type="entry name" value="DEXDc"/>
    <property type="match status" value="1"/>
</dbReference>
<comment type="caution">
    <text evidence="12">The sequence shown here is derived from an EMBL/GenBank/DDBJ whole genome shotgun (WGS) entry which is preliminary data.</text>
</comment>
<dbReference type="GO" id="GO:0016787">
    <property type="term" value="F:hydrolase activity"/>
    <property type="evidence" value="ECO:0007669"/>
    <property type="project" value="UniProtKB-KW"/>
</dbReference>
<feature type="domain" description="Helicase ATP-binding" evidence="10">
    <location>
        <begin position="244"/>
        <end position="452"/>
    </location>
</feature>
<dbReference type="InterPro" id="IPR014001">
    <property type="entry name" value="Helicase_ATP-bd"/>
</dbReference>
<keyword evidence="5" id="KW-0547">Nucleotide-binding</keyword>
<dbReference type="GO" id="GO:0005524">
    <property type="term" value="F:ATP binding"/>
    <property type="evidence" value="ECO:0007669"/>
    <property type="project" value="UniProtKB-KW"/>
</dbReference>
<evidence type="ECO:0000256" key="2">
    <source>
        <dbReference type="ARBA" id="ARBA00009046"/>
    </source>
</evidence>
<sequence>MLRRLACWLGIDADAALKLLTFALAVHDIGKFSEAFQSRQPEIVRRCFAEPLPQRLDDGLRHDGIGRLFFAWLVSEGRLPGELKGADVDVLAVILGASFGHHGKPAADPGTGALHTQLNDRMSHRSREAAFEFFGWCASTFAFGRLPVGHDEGANLASWWIAGLAVLADWIGSNTTWFPYATEDMRQLPLDHYWQEHALVRARKALTETGVLRVPPKPYLDVVTLLPRLSAFPLRPAQVLASEIALPPEPQILVLEDATGSGKTEAALILAARLIDAGCADGMFIGLPTQATADQIYERVLADIPGWFHDPSIVSFVLAHSARDQTLGLLRRLAAVDDQLRDEADTATLGMTEWLAQGNKRALLAQIGVGTIDQILMSALRVKHQSLRLLGLFGKVLLVDEVHSFDPYLRKLLLTTVELHAAAGGSTILLSATLPCDLRVQFLRTHARGVERGLRCSRPASARVRRPVDSGEGPRVESTSYPLLTQWAPSMQRSVAEFAFPAAAHSVRSIPVDYVARLEEVLARISLWHERGDAVVWVRNTVGDAIAAWSLLAQCFGDAACTLFHSRFAAVDRRRIQDGVLRGLGRDSDAGMRRGRIVVATQVLQESLDIDADQMVCDLCPADVLLQRMGRWRRHPRDDSGNRLPAGAAADGRAPSAVVVFGPDRDAVPDSAWYSRFSRGGAHVYAAHGVVHRTALAIGNRIDLPAQFRTLVETVYAKDGPELPECLRTAEDRALGTASAQSAHADNNAIDLGKGYGGDRWTADERIGTRLGDSIEAVLLRVTESGLEPWACGRCDPDEDVWELSAIRVPGFWLASSESPPVIGDARIAALVESLTQARPALRHRLVIPLSTGEGGAATCEFAGSSRLRLSYCDRRGLFRSPG</sequence>
<evidence type="ECO:0000259" key="11">
    <source>
        <dbReference type="PROSITE" id="PS51643"/>
    </source>
</evidence>
<evidence type="ECO:0000256" key="6">
    <source>
        <dbReference type="ARBA" id="ARBA00022801"/>
    </source>
</evidence>
<proteinExistence type="inferred from homology"/>
<dbReference type="Pfam" id="PF18019">
    <property type="entry name" value="Cas3_HD"/>
    <property type="match status" value="1"/>
</dbReference>
<dbReference type="GO" id="GO:0003724">
    <property type="term" value="F:RNA helicase activity"/>
    <property type="evidence" value="ECO:0007669"/>
    <property type="project" value="TreeGrafter"/>
</dbReference>
<keyword evidence="9" id="KW-0051">Antiviral defense</keyword>
<dbReference type="NCBIfam" id="TIGR01587">
    <property type="entry name" value="cas3_core"/>
    <property type="match status" value="1"/>
</dbReference>
<dbReference type="SUPFAM" id="SSF52540">
    <property type="entry name" value="P-loop containing nucleoside triphosphate hydrolases"/>
    <property type="match status" value="1"/>
</dbReference>
<keyword evidence="3" id="KW-0540">Nuclease</keyword>
<protein>
    <recommendedName>
        <fullName evidence="14">HD Cas3-type domain-containing protein</fullName>
    </recommendedName>
</protein>
<keyword evidence="6" id="KW-0378">Hydrolase</keyword>
<evidence type="ECO:0000313" key="12">
    <source>
        <dbReference type="EMBL" id="KFN49270.1"/>
    </source>
</evidence>
<comment type="similarity">
    <text evidence="1">In the N-terminal section; belongs to the CRISPR-associated nuclease Cas3-HD family.</text>
</comment>
<dbReference type="GO" id="GO:0003723">
    <property type="term" value="F:RNA binding"/>
    <property type="evidence" value="ECO:0007669"/>
    <property type="project" value="TreeGrafter"/>
</dbReference>
<dbReference type="GO" id="GO:0051607">
    <property type="term" value="P:defense response to virus"/>
    <property type="evidence" value="ECO:0007669"/>
    <property type="project" value="UniProtKB-KW"/>
</dbReference>
<dbReference type="InterPro" id="IPR006483">
    <property type="entry name" value="CRISPR-assoc_Cas3_HD"/>
</dbReference>
<evidence type="ECO:0000256" key="4">
    <source>
        <dbReference type="ARBA" id="ARBA00022723"/>
    </source>
</evidence>
<organism evidence="12 13">
    <name type="scientific">Arenimonas composti TR7-09 = DSM 18010</name>
    <dbReference type="NCBI Taxonomy" id="1121013"/>
    <lineage>
        <taxon>Bacteria</taxon>
        <taxon>Pseudomonadati</taxon>
        <taxon>Pseudomonadota</taxon>
        <taxon>Gammaproteobacteria</taxon>
        <taxon>Lysobacterales</taxon>
        <taxon>Lysobacteraceae</taxon>
        <taxon>Arenimonas</taxon>
    </lineage>
</organism>
<dbReference type="PROSITE" id="PS51643">
    <property type="entry name" value="HD_CAS3"/>
    <property type="match status" value="1"/>
</dbReference>
<dbReference type="PROSITE" id="PS51192">
    <property type="entry name" value="HELICASE_ATP_BIND_1"/>
    <property type="match status" value="1"/>
</dbReference>
<evidence type="ECO:0000256" key="8">
    <source>
        <dbReference type="ARBA" id="ARBA00022840"/>
    </source>
</evidence>
<keyword evidence="7" id="KW-0347">Helicase</keyword>
<dbReference type="AlphaFoldDB" id="A0A091BY44"/>
<dbReference type="InterPro" id="IPR054712">
    <property type="entry name" value="Cas3-like_dom"/>
</dbReference>
<keyword evidence="4" id="KW-0479">Metal-binding</keyword>
<evidence type="ECO:0000313" key="13">
    <source>
        <dbReference type="Proteomes" id="UP000029391"/>
    </source>
</evidence>
<evidence type="ECO:0000256" key="7">
    <source>
        <dbReference type="ARBA" id="ARBA00022806"/>
    </source>
</evidence>
<evidence type="ECO:0000259" key="10">
    <source>
        <dbReference type="PROSITE" id="PS51192"/>
    </source>
</evidence>
<dbReference type="InterPro" id="IPR027417">
    <property type="entry name" value="P-loop_NTPase"/>
</dbReference>
<dbReference type="PANTHER" id="PTHR47963">
    <property type="entry name" value="DEAD-BOX ATP-DEPENDENT RNA HELICASE 47, MITOCHONDRIAL"/>
    <property type="match status" value="1"/>
</dbReference>
<keyword evidence="8" id="KW-0067">ATP-binding</keyword>
<dbReference type="Pfam" id="PF00270">
    <property type="entry name" value="DEAD"/>
    <property type="match status" value="1"/>
</dbReference>
<dbReference type="Gene3D" id="1.10.3210.30">
    <property type="match status" value="1"/>
</dbReference>
<dbReference type="CDD" id="cd09641">
    <property type="entry name" value="Cas3''_I"/>
    <property type="match status" value="1"/>
</dbReference>
<dbReference type="eggNOG" id="COG1203">
    <property type="taxonomic scope" value="Bacteria"/>
</dbReference>
<dbReference type="Pfam" id="PF22590">
    <property type="entry name" value="Cas3-like_C_2"/>
    <property type="match status" value="1"/>
</dbReference>
<evidence type="ECO:0000256" key="3">
    <source>
        <dbReference type="ARBA" id="ARBA00022722"/>
    </source>
</evidence>
<dbReference type="NCBIfam" id="TIGR01596">
    <property type="entry name" value="cas3_HD"/>
    <property type="match status" value="1"/>
</dbReference>
<dbReference type="Proteomes" id="UP000029391">
    <property type="component" value="Unassembled WGS sequence"/>
</dbReference>
<reference evidence="12 13" key="1">
    <citation type="submission" date="2013-09" db="EMBL/GenBank/DDBJ databases">
        <title>Genome sequencing of Arenimonas composti.</title>
        <authorList>
            <person name="Chen F."/>
            <person name="Wang G."/>
        </authorList>
    </citation>
    <scope>NUCLEOTIDE SEQUENCE [LARGE SCALE GENOMIC DNA]</scope>
    <source>
        <strain evidence="12 13">TR7-09</strain>
    </source>
</reference>
<accession>A0A091BY44</accession>
<evidence type="ECO:0000256" key="9">
    <source>
        <dbReference type="ARBA" id="ARBA00023118"/>
    </source>
</evidence>
<dbReference type="GO" id="GO:0046872">
    <property type="term" value="F:metal ion binding"/>
    <property type="evidence" value="ECO:0007669"/>
    <property type="project" value="UniProtKB-KW"/>
</dbReference>
<evidence type="ECO:0008006" key="14">
    <source>
        <dbReference type="Google" id="ProtNLM"/>
    </source>
</evidence>
<dbReference type="PANTHER" id="PTHR47963:SF9">
    <property type="entry name" value="CRISPR-ASSOCIATED ENDONUCLEASE_HELICASE CAS3"/>
    <property type="match status" value="1"/>
</dbReference>
<dbReference type="STRING" id="1121013.GCA_000426365_01348"/>
<name>A0A091BY44_9GAMM</name>
<dbReference type="InterPro" id="IPR050547">
    <property type="entry name" value="DEAD_box_RNA_helicases"/>
</dbReference>
<evidence type="ECO:0000256" key="5">
    <source>
        <dbReference type="ARBA" id="ARBA00022741"/>
    </source>
</evidence>